<feature type="domain" description="CAAX prenyl protease 2/Lysostaphin resistance protein A-like" evidence="2">
    <location>
        <begin position="135"/>
        <end position="218"/>
    </location>
</feature>
<feature type="transmembrane region" description="Helical" evidence="1">
    <location>
        <begin position="213"/>
        <end position="231"/>
    </location>
</feature>
<protein>
    <submittedName>
        <fullName evidence="3">CPBP family intramembrane metalloprotease</fullName>
    </submittedName>
</protein>
<name>A0A6N9HGA3_9BURK</name>
<accession>A0A6N9HGA3</accession>
<evidence type="ECO:0000313" key="3">
    <source>
        <dbReference type="EMBL" id="MYN02480.1"/>
    </source>
</evidence>
<feature type="transmembrane region" description="Helical" evidence="1">
    <location>
        <begin position="181"/>
        <end position="201"/>
    </location>
</feature>
<dbReference type="GO" id="GO:0008237">
    <property type="term" value="F:metallopeptidase activity"/>
    <property type="evidence" value="ECO:0007669"/>
    <property type="project" value="UniProtKB-KW"/>
</dbReference>
<feature type="transmembrane region" description="Helical" evidence="1">
    <location>
        <begin position="21"/>
        <end position="42"/>
    </location>
</feature>
<feature type="transmembrane region" description="Helical" evidence="1">
    <location>
        <begin position="54"/>
        <end position="71"/>
    </location>
</feature>
<dbReference type="PANTHER" id="PTHR39430">
    <property type="entry name" value="MEMBRANE-ASSOCIATED PROTEASE-RELATED"/>
    <property type="match status" value="1"/>
</dbReference>
<evidence type="ECO:0000259" key="2">
    <source>
        <dbReference type="Pfam" id="PF02517"/>
    </source>
</evidence>
<dbReference type="Proteomes" id="UP000448575">
    <property type="component" value="Unassembled WGS sequence"/>
</dbReference>
<dbReference type="AlphaFoldDB" id="A0A6N9HGA3"/>
<dbReference type="InterPro" id="IPR003675">
    <property type="entry name" value="Rce1/LyrA-like_dom"/>
</dbReference>
<keyword evidence="3" id="KW-0645">Protease</keyword>
<feature type="transmembrane region" description="Helical" evidence="1">
    <location>
        <begin position="92"/>
        <end position="118"/>
    </location>
</feature>
<evidence type="ECO:0000313" key="4">
    <source>
        <dbReference type="Proteomes" id="UP000448575"/>
    </source>
</evidence>
<keyword evidence="4" id="KW-1185">Reference proteome</keyword>
<dbReference type="GO" id="GO:0080120">
    <property type="term" value="P:CAAX-box protein maturation"/>
    <property type="evidence" value="ECO:0007669"/>
    <property type="project" value="UniProtKB-ARBA"/>
</dbReference>
<dbReference type="GO" id="GO:0006508">
    <property type="term" value="P:proteolysis"/>
    <property type="evidence" value="ECO:0007669"/>
    <property type="project" value="UniProtKB-KW"/>
</dbReference>
<comment type="caution">
    <text evidence="3">The sequence shown here is derived from an EMBL/GenBank/DDBJ whole genome shotgun (WGS) entry which is preliminary data.</text>
</comment>
<keyword evidence="1" id="KW-0472">Membrane</keyword>
<keyword evidence="3" id="KW-0482">Metalloprotease</keyword>
<dbReference type="Pfam" id="PF02517">
    <property type="entry name" value="Rce1-like"/>
    <property type="match status" value="1"/>
</dbReference>
<reference evidence="3 4" key="1">
    <citation type="submission" date="2019-12" db="EMBL/GenBank/DDBJ databases">
        <title>Novel species isolated from a subtropical stream in China.</title>
        <authorList>
            <person name="Lu H."/>
        </authorList>
    </citation>
    <scope>NUCLEOTIDE SEQUENCE [LARGE SCALE GENOMIC DNA]</scope>
    <source>
        <strain evidence="3 4">DS3</strain>
    </source>
</reference>
<keyword evidence="1" id="KW-1133">Transmembrane helix</keyword>
<feature type="transmembrane region" description="Helical" evidence="1">
    <location>
        <begin position="251"/>
        <end position="271"/>
    </location>
</feature>
<dbReference type="GO" id="GO:0004175">
    <property type="term" value="F:endopeptidase activity"/>
    <property type="evidence" value="ECO:0007669"/>
    <property type="project" value="UniProtKB-ARBA"/>
</dbReference>
<sequence length="278" mass="30121">MQQTIPALPRLTLRARFTRHPLVRIVAGIACVLLPLVLTMALAQNLVPKEWRLAWPYLLAAALCLAGYRFFVRRFEQRAASESALQGAAPDLLRGLGIGAVVSVIVAGALGAVGAFSITGSTSILAAFKPLPEQVMVAIMEELLFRAVLFRLTEERWGTRTALVVNVLLFALAHLPNEHVTALAVLNTGVAGLGFCAAWMLTRRLWLPVGMHFAWNYLFDGVFGVPVSGHAARGWLQVQMSGPEWLAGGAYGVEASVVTLLVWCAAAAWALRRATWRA</sequence>
<proteinExistence type="predicted"/>
<dbReference type="EMBL" id="WWCJ01000006">
    <property type="protein sequence ID" value="MYN02480.1"/>
    <property type="molecule type" value="Genomic_DNA"/>
</dbReference>
<organism evidence="3 4">
    <name type="scientific">Pseudoduganella guangdongensis</name>
    <dbReference type="NCBI Taxonomy" id="2692179"/>
    <lineage>
        <taxon>Bacteria</taxon>
        <taxon>Pseudomonadati</taxon>
        <taxon>Pseudomonadota</taxon>
        <taxon>Betaproteobacteria</taxon>
        <taxon>Burkholderiales</taxon>
        <taxon>Oxalobacteraceae</taxon>
        <taxon>Telluria group</taxon>
        <taxon>Pseudoduganella</taxon>
    </lineage>
</organism>
<dbReference type="RefSeq" id="WP_161025480.1">
    <property type="nucleotide sequence ID" value="NZ_WWCJ01000006.1"/>
</dbReference>
<keyword evidence="1" id="KW-0812">Transmembrane</keyword>
<evidence type="ECO:0000256" key="1">
    <source>
        <dbReference type="SAM" id="Phobius"/>
    </source>
</evidence>
<keyword evidence="3" id="KW-0378">Hydrolase</keyword>
<gene>
    <name evidence="3" type="ORF">GTP41_10250</name>
</gene>
<dbReference type="PANTHER" id="PTHR39430:SF1">
    <property type="entry name" value="PROTEASE"/>
    <property type="match status" value="1"/>
</dbReference>